<evidence type="ECO:0000256" key="3">
    <source>
        <dbReference type="PROSITE-ProRule" id="PRU00473"/>
    </source>
</evidence>
<accession>A0A328C5V3</accession>
<evidence type="ECO:0000259" key="6">
    <source>
        <dbReference type="PROSITE" id="PS51123"/>
    </source>
</evidence>
<feature type="domain" description="OmpA-like" evidence="6">
    <location>
        <begin position="216"/>
        <end position="340"/>
    </location>
</feature>
<dbReference type="AlphaFoldDB" id="A0A328C5V3"/>
<evidence type="ECO:0000313" key="7">
    <source>
        <dbReference type="EMBL" id="RAL20696.1"/>
    </source>
</evidence>
<feature type="chain" id="PRO_5016280233" description="OmpA-like domain-containing protein" evidence="5">
    <location>
        <begin position="36"/>
        <end position="356"/>
    </location>
</feature>
<dbReference type="EMBL" id="QHKO01000008">
    <property type="protein sequence ID" value="RAL20696.1"/>
    <property type="molecule type" value="Genomic_DNA"/>
</dbReference>
<dbReference type="SUPFAM" id="SSF103088">
    <property type="entry name" value="OmpA-like"/>
    <property type="match status" value="1"/>
</dbReference>
<organism evidence="7 8">
    <name type="scientific">Lujinxingia litoralis</name>
    <dbReference type="NCBI Taxonomy" id="2211119"/>
    <lineage>
        <taxon>Bacteria</taxon>
        <taxon>Deltaproteobacteria</taxon>
        <taxon>Bradymonadales</taxon>
        <taxon>Lujinxingiaceae</taxon>
        <taxon>Lujinxingia</taxon>
    </lineage>
</organism>
<dbReference type="Pfam" id="PF00691">
    <property type="entry name" value="OmpA"/>
    <property type="match status" value="1"/>
</dbReference>
<dbReference type="GO" id="GO:0016020">
    <property type="term" value="C:membrane"/>
    <property type="evidence" value="ECO:0007669"/>
    <property type="project" value="UniProtKB-SubCell"/>
</dbReference>
<gene>
    <name evidence="7" type="ORF">DL240_15370</name>
</gene>
<evidence type="ECO:0000256" key="5">
    <source>
        <dbReference type="SAM" id="SignalP"/>
    </source>
</evidence>
<evidence type="ECO:0000256" key="1">
    <source>
        <dbReference type="ARBA" id="ARBA00004370"/>
    </source>
</evidence>
<keyword evidence="8" id="KW-1185">Reference proteome</keyword>
<keyword evidence="5" id="KW-0732">Signal</keyword>
<dbReference type="PRINTS" id="PR01021">
    <property type="entry name" value="OMPADOMAIN"/>
</dbReference>
<protein>
    <recommendedName>
        <fullName evidence="6">OmpA-like domain-containing protein</fullName>
    </recommendedName>
</protein>
<dbReference type="InterPro" id="IPR036737">
    <property type="entry name" value="OmpA-like_sf"/>
</dbReference>
<dbReference type="InterPro" id="IPR006664">
    <property type="entry name" value="OMP_bac"/>
</dbReference>
<keyword evidence="2 3" id="KW-0472">Membrane</keyword>
<dbReference type="InterPro" id="IPR006665">
    <property type="entry name" value="OmpA-like"/>
</dbReference>
<comment type="subcellular location">
    <subcellularLocation>
        <location evidence="1">Membrane</location>
    </subcellularLocation>
</comment>
<dbReference type="Proteomes" id="UP000249169">
    <property type="component" value="Unassembled WGS sequence"/>
</dbReference>
<sequence>MNILIPNLRSLPSLLTRAGLTTLIAALLCAAPAAAQDFEYRVNNRVQVGQGHPSLTLRAPATLTDVVVTFQRSDGHTRTQRLGRLERGEVKELRIEQPPGTFDYTLTLKGTDTLGEPVEFQLTFDVAFTEPLRVNVDTEQIELGQGRLPIQVNRPVDKVEIELFDQNNRSLGTQTSRLNGQRGNLSLTFQPPSAQLAGVRVTVHDTDGFWESFILEPFWVEIPHQSVVFDSGQHSWQDSELPKLTETLERVQQAMRAHRDKGLQMQLYIAGYTDTVGDAASNQRLSERRARAIGQWFASQNLDIPIFYQGFGEAVLAKPTPDNTPEEANRRALYILGNGTPPTSDQLPASRWNRVR</sequence>
<dbReference type="CDD" id="cd07185">
    <property type="entry name" value="OmpA_C-like"/>
    <property type="match status" value="1"/>
</dbReference>
<dbReference type="PROSITE" id="PS51123">
    <property type="entry name" value="OMPA_2"/>
    <property type="match status" value="1"/>
</dbReference>
<feature type="signal peptide" evidence="5">
    <location>
        <begin position="1"/>
        <end position="35"/>
    </location>
</feature>
<evidence type="ECO:0000256" key="2">
    <source>
        <dbReference type="ARBA" id="ARBA00023136"/>
    </source>
</evidence>
<dbReference type="OrthoDB" id="5487224at2"/>
<comment type="caution">
    <text evidence="7">The sequence shown here is derived from an EMBL/GenBank/DDBJ whole genome shotgun (WGS) entry which is preliminary data.</text>
</comment>
<dbReference type="RefSeq" id="WP_111730788.1">
    <property type="nucleotide sequence ID" value="NZ_QHKO01000008.1"/>
</dbReference>
<reference evidence="7 8" key="1">
    <citation type="submission" date="2018-05" db="EMBL/GenBank/DDBJ databases">
        <title>Lujinxingia marina gen. nov. sp. nov., a new facultative anaerobic member of the class Deltaproteobacteria, and proposal of Lujinxingaceae fam. nov.</title>
        <authorList>
            <person name="Li C.-M."/>
        </authorList>
    </citation>
    <scope>NUCLEOTIDE SEQUENCE [LARGE SCALE GENOMIC DNA]</scope>
    <source>
        <strain evidence="7 8">B210</strain>
    </source>
</reference>
<evidence type="ECO:0000313" key="8">
    <source>
        <dbReference type="Proteomes" id="UP000249169"/>
    </source>
</evidence>
<dbReference type="Gene3D" id="3.30.1330.60">
    <property type="entry name" value="OmpA-like domain"/>
    <property type="match status" value="1"/>
</dbReference>
<proteinExistence type="predicted"/>
<feature type="region of interest" description="Disordered" evidence="4">
    <location>
        <begin position="336"/>
        <end position="356"/>
    </location>
</feature>
<evidence type="ECO:0000256" key="4">
    <source>
        <dbReference type="SAM" id="MobiDB-lite"/>
    </source>
</evidence>
<name>A0A328C5V3_9DELT</name>